<name>A0AAV0TSN0_HYABA</name>
<dbReference type="AlphaFoldDB" id="A0AAV0TSN0"/>
<comment type="caution">
    <text evidence="2">The sequence shown here is derived from an EMBL/GenBank/DDBJ whole genome shotgun (WGS) entry which is preliminary data.</text>
</comment>
<evidence type="ECO:0000256" key="1">
    <source>
        <dbReference type="SAM" id="SignalP"/>
    </source>
</evidence>
<dbReference type="Proteomes" id="UP001162031">
    <property type="component" value="Unassembled WGS sequence"/>
</dbReference>
<reference evidence="2" key="1">
    <citation type="submission" date="2022-12" db="EMBL/GenBank/DDBJ databases">
        <authorList>
            <person name="Webb A."/>
        </authorList>
    </citation>
    <scope>NUCLEOTIDE SEQUENCE</scope>
    <source>
        <strain evidence="2">Hp1</strain>
    </source>
</reference>
<keyword evidence="3" id="KW-1185">Reference proteome</keyword>
<organism evidence="2 3">
    <name type="scientific">Hyaloperonospora brassicae</name>
    <name type="common">Brassica downy mildew</name>
    <name type="synonym">Peronospora brassicae</name>
    <dbReference type="NCBI Taxonomy" id="162125"/>
    <lineage>
        <taxon>Eukaryota</taxon>
        <taxon>Sar</taxon>
        <taxon>Stramenopiles</taxon>
        <taxon>Oomycota</taxon>
        <taxon>Peronosporomycetes</taxon>
        <taxon>Peronosporales</taxon>
        <taxon>Peronosporaceae</taxon>
        <taxon>Hyaloperonospora</taxon>
    </lineage>
</organism>
<evidence type="ECO:0008006" key="4">
    <source>
        <dbReference type="Google" id="ProtNLM"/>
    </source>
</evidence>
<evidence type="ECO:0000313" key="2">
    <source>
        <dbReference type="EMBL" id="CAI5725586.1"/>
    </source>
</evidence>
<keyword evidence="1" id="KW-0732">Signal</keyword>
<dbReference type="EMBL" id="CANTFL010000608">
    <property type="protein sequence ID" value="CAI5725586.1"/>
    <property type="molecule type" value="Genomic_DNA"/>
</dbReference>
<feature type="chain" id="PRO_5043718069" description="RxLR effector candidate protein" evidence="1">
    <location>
        <begin position="26"/>
        <end position="557"/>
    </location>
</feature>
<proteinExistence type="predicted"/>
<gene>
    <name evidence="2" type="ORF">HBR001_LOCUS3638</name>
</gene>
<feature type="signal peptide" evidence="1">
    <location>
        <begin position="1"/>
        <end position="25"/>
    </location>
</feature>
<protein>
    <recommendedName>
        <fullName evidence="4">RxLR effector candidate protein</fullName>
    </recommendedName>
</protein>
<accession>A0AAV0TSN0</accession>
<evidence type="ECO:0000313" key="3">
    <source>
        <dbReference type="Proteomes" id="UP001162031"/>
    </source>
</evidence>
<sequence>MYIHSALLSAFAAPILLLLRDCTQAGANALEAGRTSVSESTPDYRRMYLDSPSALDPTSSVTKLRVSEMDTAMRDSEGRIENELAGLVDFVVHELMDVAKNTERFGLKEKLAETVTRPILTAIDVRAVQRTKEFREFARGEKPMDAQALADLLKRNNLRLSKLTPEQADKVIDALLFFRKPAEVVKVLLSLRRIGGMTPRADMLHRRLAVYYKNFPGLMSGAWMRSGIDPKRLVEILGWRSGRPVGDEMLPVVSELFRYVGEFGRAHPKAVDNEGMFRVMFPRHSSAGIDASIRVMSETIGYKAIANKLRELYSDVKTVASAKHVDTVAISSREEIIRSTDFRLQRFVRFAISEKPMDPAVFRAMLKDNFDDWIPTHMYVEPADILSILVKYRPAADVAQLLVSFPLTRSQKERIIQLHKLLVELKPTPGLMSHVWMESGLHPMVLFRHLIVDWYTPVDPVYLRCVAEWFRYIRMFGEKHPDAFSTHDAAILLFHNKPPENVELGIRMVEEYYHDKPLAQMLRQMHQGVVREELAKASNALHAKAIRDSPSKPSVRM</sequence>